<evidence type="ECO:0000313" key="3">
    <source>
        <dbReference type="Proteomes" id="UP000244855"/>
    </source>
</evidence>
<dbReference type="EMBL" id="KZ806267">
    <property type="protein sequence ID" value="PVH90496.1"/>
    <property type="molecule type" value="Genomic_DNA"/>
</dbReference>
<evidence type="ECO:0000256" key="1">
    <source>
        <dbReference type="SAM" id="MobiDB-lite"/>
    </source>
</evidence>
<accession>A0A2V1CXN8</accession>
<dbReference type="AlphaFoldDB" id="A0A2V1CXN8"/>
<protein>
    <submittedName>
        <fullName evidence="2">Uncharacterized protein</fullName>
    </submittedName>
</protein>
<gene>
    <name evidence="2" type="ORF">DM02DRAFT_665013</name>
</gene>
<feature type="compositionally biased region" description="Low complexity" evidence="1">
    <location>
        <begin position="96"/>
        <end position="110"/>
    </location>
</feature>
<reference evidence="2 3" key="1">
    <citation type="journal article" date="2018" name="Sci. Rep.">
        <title>Comparative genomics provides insights into the lifestyle and reveals functional heterogeneity of dark septate endophytic fungi.</title>
        <authorList>
            <person name="Knapp D.G."/>
            <person name="Nemeth J.B."/>
            <person name="Barry K."/>
            <person name="Hainaut M."/>
            <person name="Henrissat B."/>
            <person name="Johnson J."/>
            <person name="Kuo A."/>
            <person name="Lim J.H.P."/>
            <person name="Lipzen A."/>
            <person name="Nolan M."/>
            <person name="Ohm R.A."/>
            <person name="Tamas L."/>
            <person name="Grigoriev I.V."/>
            <person name="Spatafora J.W."/>
            <person name="Nagy L.G."/>
            <person name="Kovacs G.M."/>
        </authorList>
    </citation>
    <scope>NUCLEOTIDE SEQUENCE [LARGE SCALE GENOMIC DNA]</scope>
    <source>
        <strain evidence="2 3">DSE2036</strain>
    </source>
</reference>
<sequence>MSKRGRKMGRPLSSRNSTPAIEVGPQNTPANTPAPESLRAADSQSSLAERLEGIRSNRVSPSLRGGSEELGERPPQTDTSELPVNHDLTPNATPLVTVVEVAEHATASESTPHHSQSNDGSPANPRSPAPQEDHGWTEQRPSSDGGHIDVEQHQLPQPALQGASAKFPSFLGSLYTSTNSS</sequence>
<evidence type="ECO:0000313" key="2">
    <source>
        <dbReference type="EMBL" id="PVH90496.1"/>
    </source>
</evidence>
<dbReference type="Proteomes" id="UP000244855">
    <property type="component" value="Unassembled WGS sequence"/>
</dbReference>
<proteinExistence type="predicted"/>
<feature type="region of interest" description="Disordered" evidence="1">
    <location>
        <begin position="1"/>
        <end position="163"/>
    </location>
</feature>
<dbReference type="OrthoDB" id="10679117at2759"/>
<organism evidence="2 3">
    <name type="scientific">Periconia macrospinosa</name>
    <dbReference type="NCBI Taxonomy" id="97972"/>
    <lineage>
        <taxon>Eukaryota</taxon>
        <taxon>Fungi</taxon>
        <taxon>Dikarya</taxon>
        <taxon>Ascomycota</taxon>
        <taxon>Pezizomycotina</taxon>
        <taxon>Dothideomycetes</taxon>
        <taxon>Pleosporomycetidae</taxon>
        <taxon>Pleosporales</taxon>
        <taxon>Massarineae</taxon>
        <taxon>Periconiaceae</taxon>
        <taxon>Periconia</taxon>
    </lineage>
</organism>
<name>A0A2V1CXN8_9PLEO</name>
<keyword evidence="3" id="KW-1185">Reference proteome</keyword>
<feature type="compositionally biased region" description="Polar residues" evidence="1">
    <location>
        <begin position="76"/>
        <end position="94"/>
    </location>
</feature>
<feature type="compositionally biased region" description="Polar residues" evidence="1">
    <location>
        <begin position="13"/>
        <end position="31"/>
    </location>
</feature>